<sequence length="422" mass="48935">MSNNIVVTMPFSTDEIPEWLNATYFENILKKERNDFSIRVHSIDVSYALSKGENYVSIIFRSALKVQSKSQPLHDESYIVKYTPTDGAANLKMKDYNVHEKEMNVYELVIPKIDKMMSSIGDRSKLFPKTLAVDREHDAIVFEDLNHGGFVMADRVSGLGLEHTKKVLVGLAKLHACSLKLIEMEPEIFDRFNTGILTRHTSALYSMFQSSFDALIEEMKTWDSKWQYYCDKLEKLQPYFIENSLSVTDHECEVDLRVLNHGDPWTNNMMFLNDPDGKPMDVVLLDLQFCNYTTPAADLLYFFYTSTKDEIRQNCFEELMQYYYNHFSDYVNRLGCSKKIPTLHQFQQHLLKKMFFAVNSSIVPLPIAINEVTCDADFEGLTGNDDRTRQFKRTVMANKKYHKIIQALLPVFDRKGLLDTLK</sequence>
<evidence type="ECO:0000313" key="2">
    <source>
        <dbReference type="EMBL" id="CAG6518487.1"/>
    </source>
</evidence>
<dbReference type="EMBL" id="HBUE01282970">
    <property type="protein sequence ID" value="CAG6570020.1"/>
    <property type="molecule type" value="Transcribed_RNA"/>
</dbReference>
<reference evidence="2" key="1">
    <citation type="submission" date="2021-05" db="EMBL/GenBank/DDBJ databases">
        <authorList>
            <person name="Alioto T."/>
            <person name="Alioto T."/>
            <person name="Gomez Garrido J."/>
        </authorList>
    </citation>
    <scope>NUCLEOTIDE SEQUENCE</scope>
</reference>
<dbReference type="SMART" id="SM00587">
    <property type="entry name" value="CHK"/>
    <property type="match status" value="1"/>
</dbReference>
<dbReference type="InterPro" id="IPR015897">
    <property type="entry name" value="CHK_kinase-like"/>
</dbReference>
<evidence type="ECO:0000259" key="1">
    <source>
        <dbReference type="SMART" id="SM00587"/>
    </source>
</evidence>
<feature type="domain" description="CHK kinase-like" evidence="1">
    <location>
        <begin position="140"/>
        <end position="333"/>
    </location>
</feature>
<accession>A0A8D8GQ44</accession>
<dbReference type="InterPro" id="IPR004119">
    <property type="entry name" value="EcKL"/>
</dbReference>
<dbReference type="Pfam" id="PF02958">
    <property type="entry name" value="EcKL"/>
    <property type="match status" value="1"/>
</dbReference>
<dbReference type="SUPFAM" id="SSF56112">
    <property type="entry name" value="Protein kinase-like (PK-like)"/>
    <property type="match status" value="1"/>
</dbReference>
<dbReference type="PANTHER" id="PTHR11012">
    <property type="entry name" value="PROTEIN KINASE-LIKE DOMAIN-CONTAINING"/>
    <property type="match status" value="1"/>
</dbReference>
<protein>
    <submittedName>
        <fullName evidence="2">(northern house mosquito) hypothetical protein</fullName>
    </submittedName>
</protein>
<organism evidence="2">
    <name type="scientific">Culex pipiens</name>
    <name type="common">House mosquito</name>
    <dbReference type="NCBI Taxonomy" id="7175"/>
    <lineage>
        <taxon>Eukaryota</taxon>
        <taxon>Metazoa</taxon>
        <taxon>Ecdysozoa</taxon>
        <taxon>Arthropoda</taxon>
        <taxon>Hexapoda</taxon>
        <taxon>Insecta</taxon>
        <taxon>Pterygota</taxon>
        <taxon>Neoptera</taxon>
        <taxon>Endopterygota</taxon>
        <taxon>Diptera</taxon>
        <taxon>Nematocera</taxon>
        <taxon>Culicoidea</taxon>
        <taxon>Culicidae</taxon>
        <taxon>Culicinae</taxon>
        <taxon>Culicini</taxon>
        <taxon>Culex</taxon>
        <taxon>Culex</taxon>
    </lineage>
</organism>
<dbReference type="EMBL" id="HBUE01177433">
    <property type="protein sequence ID" value="CAG6518487.1"/>
    <property type="molecule type" value="Transcribed_RNA"/>
</dbReference>
<proteinExistence type="predicted"/>
<dbReference type="Gene3D" id="3.90.1200.10">
    <property type="match status" value="1"/>
</dbReference>
<dbReference type="PANTHER" id="PTHR11012:SF13">
    <property type="entry name" value="CHK KINASE-LIKE DOMAIN-CONTAINING PROTEIN-RELATED"/>
    <property type="match status" value="1"/>
</dbReference>
<dbReference type="AlphaFoldDB" id="A0A8D8GQ44"/>
<name>A0A8D8GQ44_CULPI</name>
<dbReference type="InterPro" id="IPR011009">
    <property type="entry name" value="Kinase-like_dom_sf"/>
</dbReference>